<organism evidence="5 6">
    <name type="scientific">Rosa chinensis</name>
    <name type="common">China rose</name>
    <dbReference type="NCBI Taxonomy" id="74649"/>
    <lineage>
        <taxon>Eukaryota</taxon>
        <taxon>Viridiplantae</taxon>
        <taxon>Streptophyta</taxon>
        <taxon>Embryophyta</taxon>
        <taxon>Tracheophyta</taxon>
        <taxon>Spermatophyta</taxon>
        <taxon>Magnoliopsida</taxon>
        <taxon>eudicotyledons</taxon>
        <taxon>Gunneridae</taxon>
        <taxon>Pentapetalae</taxon>
        <taxon>rosids</taxon>
        <taxon>fabids</taxon>
        <taxon>Rosales</taxon>
        <taxon>Rosaceae</taxon>
        <taxon>Rosoideae</taxon>
        <taxon>Rosoideae incertae sedis</taxon>
        <taxon>Rosa</taxon>
    </lineage>
</organism>
<dbReference type="Gramene" id="PRQ48944">
    <property type="protein sequence ID" value="PRQ48944"/>
    <property type="gene ID" value="RchiOBHm_Chr2g0116391"/>
</dbReference>
<feature type="transmembrane region" description="Helical" evidence="3">
    <location>
        <begin position="347"/>
        <end position="368"/>
    </location>
</feature>
<protein>
    <submittedName>
        <fullName evidence="5">Putative Ion transport domain, transcription regulator, NtcA</fullName>
    </submittedName>
</protein>
<keyword evidence="3" id="KW-0472">Membrane</keyword>
<feature type="domain" description="Cyclic nucleotide-binding" evidence="4">
    <location>
        <begin position="457"/>
        <end position="533"/>
    </location>
</feature>
<dbReference type="AlphaFoldDB" id="A0A2P6RR88"/>
<keyword evidence="1" id="KW-1071">Ligand-gated ion channel</keyword>
<dbReference type="Proteomes" id="UP000238479">
    <property type="component" value="Chromosome 2"/>
</dbReference>
<feature type="transmembrane region" description="Helical" evidence="3">
    <location>
        <begin position="55"/>
        <end position="73"/>
    </location>
</feature>
<feature type="transmembrane region" description="Helical" evidence="3">
    <location>
        <begin position="228"/>
        <end position="245"/>
    </location>
</feature>
<dbReference type="STRING" id="74649.A0A2P6RR88"/>
<dbReference type="InterPro" id="IPR000595">
    <property type="entry name" value="cNMP-bd_dom"/>
</dbReference>
<feature type="transmembrane region" description="Helical" evidence="3">
    <location>
        <begin position="188"/>
        <end position="207"/>
    </location>
</feature>
<dbReference type="EMBL" id="PDCK01000040">
    <property type="protein sequence ID" value="PRQ48944.1"/>
    <property type="molecule type" value="Genomic_DNA"/>
</dbReference>
<dbReference type="PANTHER" id="PTHR45651">
    <property type="entry name" value="CYCLIC NUCLEOTIDE-GATED ION CHANNEL 15-RELATED-RELATED"/>
    <property type="match status" value="1"/>
</dbReference>
<dbReference type="SMART" id="SM00100">
    <property type="entry name" value="cNMP"/>
    <property type="match status" value="1"/>
</dbReference>
<keyword evidence="2" id="KW-0407">Ion channel</keyword>
<dbReference type="PROSITE" id="PS50042">
    <property type="entry name" value="CNMP_BINDING_3"/>
    <property type="match status" value="1"/>
</dbReference>
<sequence>MGDFRNNDSFVIDMPEYWGLVAGESTVNGKSMKKLPITKDILDPEGTFFPMWNKIFVIACVVAVLSDPLFLYIPILKDDMKCLGFDAKLKKVALVSRSVTDLFYVVDIILQICSRLTAKTFAASWISITEEAFPLKGEKSVKDALALAKRISLSYILIDILAVLPCPQVVILMFFSKVRASKPSVTRIFLNSLVLFQYVPRVLRIYLSGKAPSIESGIGLWIKGVFNFFPFFLAGHVLGAIWYFFAIQREAACWVYACQGESGCEPSTFNCDNNVFRNITHLNYFCPKNPPNTALFDFGIFLDALQSGMLESTDFPQKLLQCFWWGLRNLSSFGQNLQPSPYALENLFTVSISISGMLLFLIYLNANLQTYVELEAKRSDNLRFRRKMQIINPEIDLWLHKNGLPKDLKMGIMDNVQQKLEENKDVHVENILSILPLKHKRHIMRLLRLASLRKVSMLKHMDEQVLNAICEHLKPVIYAEDNYIIREGEPLEKMIFITQGIAWTYATNIGGVTSSSSNIDCLEKGDFYGEELLNWAFNFASFSELPISSRTVKSQRKLEAFAIRANDLHSVVSKFWWHFSMELEPDNQPRRREHLATSCLQKTWRRYHAGPRGVGTGWKKFYNDLVKTS</sequence>
<keyword evidence="1" id="KW-0813">Transport</keyword>
<proteinExistence type="predicted"/>
<keyword evidence="6" id="KW-1185">Reference proteome</keyword>
<gene>
    <name evidence="5" type="ORF">RchiOBHm_Chr2g0116391</name>
</gene>
<reference evidence="5 6" key="1">
    <citation type="journal article" date="2018" name="Nat. Genet.">
        <title>The Rosa genome provides new insights in the design of modern roses.</title>
        <authorList>
            <person name="Bendahmane M."/>
        </authorList>
    </citation>
    <scope>NUCLEOTIDE SEQUENCE [LARGE SCALE GENOMIC DNA]</scope>
    <source>
        <strain evidence="6">cv. Old Blush</strain>
    </source>
</reference>
<evidence type="ECO:0000313" key="5">
    <source>
        <dbReference type="EMBL" id="PRQ48944.1"/>
    </source>
</evidence>
<dbReference type="CDD" id="cd00038">
    <property type="entry name" value="CAP_ED"/>
    <property type="match status" value="1"/>
</dbReference>
<evidence type="ECO:0000256" key="2">
    <source>
        <dbReference type="ARBA" id="ARBA00023303"/>
    </source>
</evidence>
<evidence type="ECO:0000256" key="3">
    <source>
        <dbReference type="SAM" id="Phobius"/>
    </source>
</evidence>
<dbReference type="PANTHER" id="PTHR45651:SF68">
    <property type="entry name" value="ION TRANSPORT DOMAIN-CONTAINING PROTEIN"/>
    <property type="match status" value="1"/>
</dbReference>
<name>A0A2P6RR88_ROSCH</name>
<dbReference type="InterPro" id="IPR014710">
    <property type="entry name" value="RmlC-like_jellyroll"/>
</dbReference>
<dbReference type="Gene3D" id="2.60.120.10">
    <property type="entry name" value="Jelly Rolls"/>
    <property type="match status" value="1"/>
</dbReference>
<dbReference type="SUPFAM" id="SSF81324">
    <property type="entry name" value="Voltage-gated potassium channels"/>
    <property type="match status" value="1"/>
</dbReference>
<dbReference type="GO" id="GO:0016020">
    <property type="term" value="C:membrane"/>
    <property type="evidence" value="ECO:0007669"/>
    <property type="project" value="UniProtKB-SubCell"/>
</dbReference>
<dbReference type="GO" id="GO:0034220">
    <property type="term" value="P:monoatomic ion transmembrane transport"/>
    <property type="evidence" value="ECO:0007669"/>
    <property type="project" value="UniProtKB-KW"/>
</dbReference>
<dbReference type="OMA" id="YTEDIHI"/>
<evidence type="ECO:0000256" key="1">
    <source>
        <dbReference type="ARBA" id="ARBA00023286"/>
    </source>
</evidence>
<evidence type="ECO:0000313" key="6">
    <source>
        <dbReference type="Proteomes" id="UP000238479"/>
    </source>
</evidence>
<dbReference type="SUPFAM" id="SSF51206">
    <property type="entry name" value="cAMP-binding domain-like"/>
    <property type="match status" value="1"/>
</dbReference>
<keyword evidence="3" id="KW-0812">Transmembrane</keyword>
<feature type="transmembrane region" description="Helical" evidence="3">
    <location>
        <begin position="155"/>
        <end position="176"/>
    </location>
</feature>
<comment type="caution">
    <text evidence="5">The sequence shown here is derived from an EMBL/GenBank/DDBJ whole genome shotgun (WGS) entry which is preliminary data.</text>
</comment>
<dbReference type="OrthoDB" id="421226at2759"/>
<keyword evidence="3" id="KW-1133">Transmembrane helix</keyword>
<evidence type="ECO:0000259" key="4">
    <source>
        <dbReference type="PROSITE" id="PS50042"/>
    </source>
</evidence>
<keyword evidence="1" id="KW-0406">Ion transport</keyword>
<accession>A0A2P6RR88</accession>
<dbReference type="InterPro" id="IPR018490">
    <property type="entry name" value="cNMP-bd_dom_sf"/>
</dbReference>